<keyword evidence="2" id="KW-0472">Membrane</keyword>
<evidence type="ECO:0008006" key="5">
    <source>
        <dbReference type="Google" id="ProtNLM"/>
    </source>
</evidence>
<organism evidence="3 4">
    <name type="scientific">Croceibacterium mercuriale</name>
    <dbReference type="NCBI Taxonomy" id="1572751"/>
    <lineage>
        <taxon>Bacteria</taxon>
        <taxon>Pseudomonadati</taxon>
        <taxon>Pseudomonadota</taxon>
        <taxon>Alphaproteobacteria</taxon>
        <taxon>Sphingomonadales</taxon>
        <taxon>Erythrobacteraceae</taxon>
        <taxon>Croceibacterium</taxon>
    </lineage>
</organism>
<evidence type="ECO:0000313" key="3">
    <source>
        <dbReference type="EMBL" id="KHL25732.1"/>
    </source>
</evidence>
<proteinExistence type="predicted"/>
<keyword evidence="2" id="KW-0812">Transmembrane</keyword>
<evidence type="ECO:0000256" key="1">
    <source>
        <dbReference type="SAM" id="MobiDB-lite"/>
    </source>
</evidence>
<comment type="caution">
    <text evidence="3">The sequence shown here is derived from an EMBL/GenBank/DDBJ whole genome shotgun (WGS) entry which is preliminary data.</text>
</comment>
<keyword evidence="2" id="KW-1133">Transmembrane helix</keyword>
<name>A0A0B2C0G8_9SPHN</name>
<gene>
    <name evidence="3" type="ORF">PK98_03650</name>
</gene>
<dbReference type="STRING" id="1572751.PK98_03650"/>
<dbReference type="EMBL" id="JTDN01000001">
    <property type="protein sequence ID" value="KHL25732.1"/>
    <property type="molecule type" value="Genomic_DNA"/>
</dbReference>
<dbReference type="AlphaFoldDB" id="A0A0B2C0G8"/>
<protein>
    <recommendedName>
        <fullName evidence="5">Lipopolysaccharide assembly protein A domain-containing protein</fullName>
    </recommendedName>
</protein>
<feature type="region of interest" description="Disordered" evidence="1">
    <location>
        <begin position="95"/>
        <end position="122"/>
    </location>
</feature>
<keyword evidence="4" id="KW-1185">Reference proteome</keyword>
<feature type="compositionally biased region" description="Low complexity" evidence="1">
    <location>
        <begin position="98"/>
        <end position="107"/>
    </location>
</feature>
<feature type="transmembrane region" description="Helical" evidence="2">
    <location>
        <begin position="39"/>
        <end position="59"/>
    </location>
</feature>
<dbReference type="Proteomes" id="UP000030988">
    <property type="component" value="Unassembled WGS sequence"/>
</dbReference>
<evidence type="ECO:0000256" key="2">
    <source>
        <dbReference type="SAM" id="Phobius"/>
    </source>
</evidence>
<feature type="compositionally biased region" description="Pro residues" evidence="1">
    <location>
        <begin position="108"/>
        <end position="122"/>
    </location>
</feature>
<sequence>MAIVRTVLWVLLLAVLLLFAANNWTPVEVRIWESLVLETRLPALVIVAFLAGLVPLWLLHRARVWNLKRRIASLESAVRTAAMAADTTFVPATPAPASPAVTAQATPSPAPAGTPHPFGEPL</sequence>
<accession>A0A0B2C0G8</accession>
<dbReference type="RefSeq" id="WP_039094359.1">
    <property type="nucleotide sequence ID" value="NZ_JTDN01000001.1"/>
</dbReference>
<reference evidence="3 4" key="1">
    <citation type="submission" date="2014-11" db="EMBL/GenBank/DDBJ databases">
        <title>Draft genome sequence of Kirrobacter mercurialis.</title>
        <authorList>
            <person name="Coil D.A."/>
            <person name="Eisen J.A."/>
        </authorList>
    </citation>
    <scope>NUCLEOTIDE SEQUENCE [LARGE SCALE GENOMIC DNA]</scope>
    <source>
        <strain evidence="3 4">Coronado</strain>
    </source>
</reference>
<evidence type="ECO:0000313" key="4">
    <source>
        <dbReference type="Proteomes" id="UP000030988"/>
    </source>
</evidence>